<reference evidence="1 2" key="1">
    <citation type="submission" date="2017-05" db="EMBL/GenBank/DDBJ databases">
        <authorList>
            <person name="Song R."/>
            <person name="Chenine A.L."/>
            <person name="Ruprecht R.M."/>
        </authorList>
    </citation>
    <scope>NUCLEOTIDE SEQUENCE [LARGE SCALE GENOMIC DNA]</scope>
    <source>
        <strain evidence="1 2">DSM 26136</strain>
    </source>
</reference>
<dbReference type="Proteomes" id="UP000196138">
    <property type="component" value="Chromosome"/>
</dbReference>
<keyword evidence="2" id="KW-1185">Reference proteome</keyword>
<evidence type="ECO:0000313" key="2">
    <source>
        <dbReference type="Proteomes" id="UP000196138"/>
    </source>
</evidence>
<proteinExistence type="predicted"/>
<dbReference type="EMBL" id="CP021455">
    <property type="protein sequence ID" value="ARU06651.1"/>
    <property type="molecule type" value="Genomic_DNA"/>
</dbReference>
<dbReference type="AlphaFoldDB" id="A0A1Y0ETE8"/>
<sequence>MSFDAPFARELYGGPAPRWLADDQARPAEHVHHGLDAQGRIVLELEGQRREQVLLHEAGHCTTIGWYGHGIDNVRLNRYAGGRLVADHLHAGQRGMDTEHVWDAEGRQLLRSVSRNWRDGEPTWSNQYAYGYDADGRLSRIDLQYLDVHGQPKPGHDRLMYLRLPKGDTLKTVEARVQALLLQALPAALGRIPRDVPLYALFLCFTHEDVPAAWPPFLVWGTESYRQRIVAAGEDVPHDLWAPDEIRGDGADHELWFDGPEHQALREACLLHSQLMGMRHSDASAMRVLKAVVPELEVLARQTGLLLTADFVTLMADNTGDIDPLKALKARLTPERWAQLASRGWV</sequence>
<protein>
    <submittedName>
        <fullName evidence="1">Uncharacterized protein</fullName>
    </submittedName>
</protein>
<dbReference type="KEGG" id="cser:CCO03_04515"/>
<organism evidence="1 2">
    <name type="scientific">Comamonas serinivorans</name>
    <dbReference type="NCBI Taxonomy" id="1082851"/>
    <lineage>
        <taxon>Bacteria</taxon>
        <taxon>Pseudomonadati</taxon>
        <taxon>Pseudomonadota</taxon>
        <taxon>Betaproteobacteria</taxon>
        <taxon>Burkholderiales</taxon>
        <taxon>Comamonadaceae</taxon>
        <taxon>Comamonas</taxon>
    </lineage>
</organism>
<accession>A0A1Y0ETE8</accession>
<dbReference type="OrthoDB" id="6041266at2"/>
<gene>
    <name evidence="1" type="ORF">CCO03_04515</name>
</gene>
<name>A0A1Y0ETE8_9BURK</name>
<evidence type="ECO:0000313" key="1">
    <source>
        <dbReference type="EMBL" id="ARU06651.1"/>
    </source>
</evidence>